<feature type="compositionally biased region" description="Polar residues" evidence="1">
    <location>
        <begin position="80"/>
        <end position="89"/>
    </location>
</feature>
<dbReference type="Proteomes" id="UP000079169">
    <property type="component" value="Unplaced"/>
</dbReference>
<protein>
    <submittedName>
        <fullName evidence="3">Extensin-2-like</fullName>
    </submittedName>
</protein>
<proteinExistence type="predicted"/>
<accession>A0A1S3DNE0</accession>
<organism evidence="2 3">
    <name type="scientific">Diaphorina citri</name>
    <name type="common">Asian citrus psyllid</name>
    <dbReference type="NCBI Taxonomy" id="121845"/>
    <lineage>
        <taxon>Eukaryota</taxon>
        <taxon>Metazoa</taxon>
        <taxon>Ecdysozoa</taxon>
        <taxon>Arthropoda</taxon>
        <taxon>Hexapoda</taxon>
        <taxon>Insecta</taxon>
        <taxon>Pterygota</taxon>
        <taxon>Neoptera</taxon>
        <taxon>Paraneoptera</taxon>
        <taxon>Hemiptera</taxon>
        <taxon>Sternorrhyncha</taxon>
        <taxon>Psylloidea</taxon>
        <taxon>Psyllidae</taxon>
        <taxon>Diaphorininae</taxon>
        <taxon>Diaphorina</taxon>
    </lineage>
</organism>
<keyword evidence="2" id="KW-1185">Reference proteome</keyword>
<dbReference type="PaxDb" id="121845-A0A1S3DNE0"/>
<dbReference type="KEGG" id="dci:103521954"/>
<reference evidence="3" key="1">
    <citation type="submission" date="2025-08" db="UniProtKB">
        <authorList>
            <consortium name="RefSeq"/>
        </authorList>
    </citation>
    <scope>IDENTIFICATION</scope>
</reference>
<gene>
    <name evidence="3" type="primary">LOC103521954</name>
</gene>
<dbReference type="RefSeq" id="XP_008485279.3">
    <property type="nucleotide sequence ID" value="XM_008487057.2"/>
</dbReference>
<name>A0A1S3DNE0_DIACI</name>
<feature type="region of interest" description="Disordered" evidence="1">
    <location>
        <begin position="80"/>
        <end position="99"/>
    </location>
</feature>
<evidence type="ECO:0000256" key="1">
    <source>
        <dbReference type="SAM" id="MobiDB-lite"/>
    </source>
</evidence>
<dbReference type="GeneID" id="103521954"/>
<sequence length="153" mass="16504">GPWYQAPPPAYAPAPQGYYGWAPPFATFPNQPPANSVYMTDMPPPYPGIMGYTGYPGYAPPMPSAPPNIGFNGNAAPVYNGNTGASSSHQSKESEAAQSAYYDPNRPNCAYVPPPAYYVSIPMLQLRLCAAPRLLCEYTYVTTAPMCRPPLTM</sequence>
<evidence type="ECO:0000313" key="2">
    <source>
        <dbReference type="Proteomes" id="UP000079169"/>
    </source>
</evidence>
<feature type="non-terminal residue" evidence="3">
    <location>
        <position position="1"/>
    </location>
</feature>
<evidence type="ECO:0000313" key="3">
    <source>
        <dbReference type="RefSeq" id="XP_008485279.3"/>
    </source>
</evidence>
<dbReference type="AlphaFoldDB" id="A0A1S3DNE0"/>
<dbReference type="STRING" id="121845.A0A1S3DNE0"/>